<accession>A0ABX0XN75</accession>
<protein>
    <submittedName>
        <fullName evidence="1">Uncharacterized protein</fullName>
    </submittedName>
</protein>
<evidence type="ECO:0000313" key="1">
    <source>
        <dbReference type="EMBL" id="NJC34658.1"/>
    </source>
</evidence>
<sequence length="333" mass="35090">MASRWLFEDGIGERRAALVDGGSIVEAMVERDDDGPVVGSILPARLHQVLQPGRRAIAILDGGVEALLEPVPARITEGMAFVAEVVREALPEAGALKRARVRMAPDDAALGPGPDLFARLSSSPHPVQPTRHHDSDLLEAAGWGEVLDAARTGDLDFDGGRLRISPTPAMTLIDVDGDGDLAALAIAGAAASAAAIRRLGIGGSIGIDLPTAGRKDARLAAAEAIDRLLPQPFERTAVNGFGFVQIVRPRARASLIERVREDPAVSAALALLRRAERTPGAGPLHLTATPGVLGRIRERGWSGLLARRVGAEVVLHPDPGRPIWVGDVHRQPL</sequence>
<evidence type="ECO:0000313" key="2">
    <source>
        <dbReference type="Proteomes" id="UP000734218"/>
    </source>
</evidence>
<dbReference type="Proteomes" id="UP000734218">
    <property type="component" value="Unassembled WGS sequence"/>
</dbReference>
<organism evidence="1 2">
    <name type="scientific">Sphingomonas jejuensis</name>
    <dbReference type="NCBI Taxonomy" id="904715"/>
    <lineage>
        <taxon>Bacteria</taxon>
        <taxon>Pseudomonadati</taxon>
        <taxon>Pseudomonadota</taxon>
        <taxon>Alphaproteobacteria</taxon>
        <taxon>Sphingomonadales</taxon>
        <taxon>Sphingomonadaceae</taxon>
        <taxon>Sphingomonas</taxon>
    </lineage>
</organism>
<dbReference type="EMBL" id="JAATJE010000002">
    <property type="protein sequence ID" value="NJC34658.1"/>
    <property type="molecule type" value="Genomic_DNA"/>
</dbReference>
<gene>
    <name evidence="1" type="ORF">GGR88_002172</name>
</gene>
<dbReference type="RefSeq" id="WP_167954832.1">
    <property type="nucleotide sequence ID" value="NZ_JAATJE010000002.1"/>
</dbReference>
<reference evidence="1 2" key="1">
    <citation type="submission" date="2020-03" db="EMBL/GenBank/DDBJ databases">
        <title>Genomic Encyclopedia of Type Strains, Phase IV (KMG-IV): sequencing the most valuable type-strain genomes for metagenomic binning, comparative biology and taxonomic classification.</title>
        <authorList>
            <person name="Goeker M."/>
        </authorList>
    </citation>
    <scope>NUCLEOTIDE SEQUENCE [LARGE SCALE GENOMIC DNA]</scope>
    <source>
        <strain evidence="1 2">DSM 27651</strain>
    </source>
</reference>
<proteinExistence type="predicted"/>
<name>A0ABX0XN75_9SPHN</name>
<keyword evidence="2" id="KW-1185">Reference proteome</keyword>
<comment type="caution">
    <text evidence="1">The sequence shown here is derived from an EMBL/GenBank/DDBJ whole genome shotgun (WGS) entry which is preliminary data.</text>
</comment>